<keyword evidence="5" id="KW-1185">Reference proteome</keyword>
<gene>
    <name evidence="4" type="ORF">TRAPUB_7600</name>
</gene>
<sequence>MDAALYKDTKVSRGLNYHYFYSPATSGYPTLLLIHGFPSSSFDWSRQVEYFRPKGYGLLVPDLIGAGGTSKPEDADAFRLVGIARDIVDLLDAEGLDKVVGIGHDWGSIVLSRLANLYDERFYAYVWNAVAYQPPRPHPIDFDALIQHLSAHTGNGHFGFWKFFNLSDAHVVCERNIDSFLQLVYPTRPEIWLEWLTPVGKSQQWVEENRTPGIPQWLTQQEYDVLRKALADGGLQSIMNYYKVAVNNLNLPDDKKIPEETWTIRKPALWVAALRDVAGSESAESYKPNLEKYVPGAKIVELDVGHWVQFEATERLNAEWEAWIEGLGLQGATVAS</sequence>
<name>A0A1M2V349_TRAPU</name>
<protein>
    <submittedName>
        <fullName evidence="4">Bifunctional epoxide hydrolase 2</fullName>
    </submittedName>
</protein>
<evidence type="ECO:0000256" key="1">
    <source>
        <dbReference type="ARBA" id="ARBA00022801"/>
    </source>
</evidence>
<dbReference type="Gene3D" id="3.40.50.1820">
    <property type="entry name" value="alpha/beta hydrolase"/>
    <property type="match status" value="1"/>
</dbReference>
<dbReference type="AlphaFoldDB" id="A0A1M2V349"/>
<evidence type="ECO:0000256" key="2">
    <source>
        <dbReference type="ARBA" id="ARBA00038334"/>
    </source>
</evidence>
<dbReference type="InterPro" id="IPR000639">
    <property type="entry name" value="Epox_hydrolase-like"/>
</dbReference>
<evidence type="ECO:0000259" key="3">
    <source>
        <dbReference type="Pfam" id="PF00561"/>
    </source>
</evidence>
<dbReference type="PRINTS" id="PR00412">
    <property type="entry name" value="EPOXHYDRLASE"/>
</dbReference>
<comment type="caution">
    <text evidence="4">The sequence shown here is derived from an EMBL/GenBank/DDBJ whole genome shotgun (WGS) entry which is preliminary data.</text>
</comment>
<accession>A0A1M2V349</accession>
<dbReference type="OrthoDB" id="408373at2759"/>
<dbReference type="InterPro" id="IPR029058">
    <property type="entry name" value="AB_hydrolase_fold"/>
</dbReference>
<dbReference type="PANTHER" id="PTHR43329">
    <property type="entry name" value="EPOXIDE HYDROLASE"/>
    <property type="match status" value="1"/>
</dbReference>
<dbReference type="GO" id="GO:0016787">
    <property type="term" value="F:hydrolase activity"/>
    <property type="evidence" value="ECO:0007669"/>
    <property type="project" value="UniProtKB-KW"/>
</dbReference>
<proteinExistence type="inferred from homology"/>
<keyword evidence="1 4" id="KW-0378">Hydrolase</keyword>
<organism evidence="4 5">
    <name type="scientific">Trametes pubescens</name>
    <name type="common">White-rot fungus</name>
    <dbReference type="NCBI Taxonomy" id="154538"/>
    <lineage>
        <taxon>Eukaryota</taxon>
        <taxon>Fungi</taxon>
        <taxon>Dikarya</taxon>
        <taxon>Basidiomycota</taxon>
        <taxon>Agaricomycotina</taxon>
        <taxon>Agaricomycetes</taxon>
        <taxon>Polyporales</taxon>
        <taxon>Polyporaceae</taxon>
        <taxon>Trametes</taxon>
    </lineage>
</organism>
<dbReference type="OMA" id="YAGPLSW"/>
<evidence type="ECO:0000313" key="5">
    <source>
        <dbReference type="Proteomes" id="UP000184267"/>
    </source>
</evidence>
<dbReference type="SUPFAM" id="SSF53474">
    <property type="entry name" value="alpha/beta-Hydrolases"/>
    <property type="match status" value="1"/>
</dbReference>
<feature type="domain" description="AB hydrolase-1" evidence="3">
    <location>
        <begin position="29"/>
        <end position="312"/>
    </location>
</feature>
<comment type="similarity">
    <text evidence="2">Belongs to the AB hydrolase superfamily. Epoxide hydrolase family.</text>
</comment>
<dbReference type="STRING" id="154538.A0A1M2V349"/>
<dbReference type="Proteomes" id="UP000184267">
    <property type="component" value="Unassembled WGS sequence"/>
</dbReference>
<dbReference type="Pfam" id="PF00561">
    <property type="entry name" value="Abhydrolase_1"/>
    <property type="match status" value="1"/>
</dbReference>
<evidence type="ECO:0000313" key="4">
    <source>
        <dbReference type="EMBL" id="OJT01956.1"/>
    </source>
</evidence>
<dbReference type="EMBL" id="MNAD01001710">
    <property type="protein sequence ID" value="OJT01956.1"/>
    <property type="molecule type" value="Genomic_DNA"/>
</dbReference>
<dbReference type="InterPro" id="IPR000073">
    <property type="entry name" value="AB_hydrolase_1"/>
</dbReference>
<reference evidence="4 5" key="1">
    <citation type="submission" date="2016-10" db="EMBL/GenBank/DDBJ databases">
        <title>Genome sequence of the basidiomycete white-rot fungus Trametes pubescens.</title>
        <authorList>
            <person name="Makela M.R."/>
            <person name="Granchi Z."/>
            <person name="Peng M."/>
            <person name="De Vries R.P."/>
            <person name="Grigoriev I."/>
            <person name="Riley R."/>
            <person name="Hilden K."/>
        </authorList>
    </citation>
    <scope>NUCLEOTIDE SEQUENCE [LARGE SCALE GENOMIC DNA]</scope>
    <source>
        <strain evidence="4 5">FBCC735</strain>
    </source>
</reference>